<evidence type="ECO:0000256" key="1">
    <source>
        <dbReference type="SAM" id="MobiDB-lite"/>
    </source>
</evidence>
<sequence length="422" mass="45834">MKHKGILLLLIMVLLSVMQLPERSWAKPAVPEHTNAFYVNDFAGVIDLKAENYMINYGVKLHQETGAQVVLVTVDSTGGASMEEYARTLFDAWEIGSSDKEKGVLLLLSIKDDNYWVLQGDGLKNSLTDSMLSQLLNESLEPDFARKEYAAGARKTYGALIKSLGGVWTEPLGMHNFVADNAGVLPQVTRLYLNQSSNRYKTTTGSGIYFVTVNNPGGKTLQEYTYAKYASLGAGTRDVLVVLDIEGDNYHVLQGRDVDTTLTNELIGDILNKSLEPQFAAKKYAAGVTAAANDFYHYFLTRADRSPAAAGEAAGVSVKVAATETTEAAADIPVEVPAKNDTVSGEGIDRVKEPAPKSKGLMSTVLLLSIVALIAVAASYRYRQSARSAPYRRTEPEHSRRRFRGAGQGGRSNRTGGKSRHG</sequence>
<feature type="domain" description="TPM" evidence="3">
    <location>
        <begin position="39"/>
        <end position="161"/>
    </location>
</feature>
<evidence type="ECO:0000313" key="4">
    <source>
        <dbReference type="EMBL" id="SDK91463.1"/>
    </source>
</evidence>
<keyword evidence="2" id="KW-0812">Transmembrane</keyword>
<dbReference type="PANTHER" id="PTHR30373:SF2">
    <property type="entry name" value="UPF0603 PROTEIN YGCG"/>
    <property type="match status" value="1"/>
</dbReference>
<name>A0A1G9FTJ8_9BACL</name>
<dbReference type="RefSeq" id="WP_090719727.1">
    <property type="nucleotide sequence ID" value="NZ_CBCSKY010000063.1"/>
</dbReference>
<keyword evidence="5" id="KW-1185">Reference proteome</keyword>
<organism evidence="4 5">
    <name type="scientific">Paenibacillus typhae</name>
    <dbReference type="NCBI Taxonomy" id="1174501"/>
    <lineage>
        <taxon>Bacteria</taxon>
        <taxon>Bacillati</taxon>
        <taxon>Bacillota</taxon>
        <taxon>Bacilli</taxon>
        <taxon>Bacillales</taxon>
        <taxon>Paenibacillaceae</taxon>
        <taxon>Paenibacillus</taxon>
    </lineage>
</organism>
<dbReference type="EMBL" id="FNDX01000061">
    <property type="protein sequence ID" value="SDK91463.1"/>
    <property type="molecule type" value="Genomic_DNA"/>
</dbReference>
<feature type="region of interest" description="Disordered" evidence="1">
    <location>
        <begin position="385"/>
        <end position="422"/>
    </location>
</feature>
<gene>
    <name evidence="4" type="ORF">SAMN05216192_1613</name>
</gene>
<accession>A0A1G9FTJ8</accession>
<keyword evidence="2" id="KW-0472">Membrane</keyword>
<proteinExistence type="predicted"/>
<dbReference type="OrthoDB" id="9810918at2"/>
<keyword evidence="2" id="KW-1133">Transmembrane helix</keyword>
<reference evidence="5" key="1">
    <citation type="submission" date="2016-10" db="EMBL/GenBank/DDBJ databases">
        <authorList>
            <person name="Varghese N."/>
            <person name="Submissions S."/>
        </authorList>
    </citation>
    <scope>NUCLEOTIDE SEQUENCE [LARGE SCALE GENOMIC DNA]</scope>
    <source>
        <strain evidence="5">CGMCC 1.11012</strain>
    </source>
</reference>
<evidence type="ECO:0000256" key="2">
    <source>
        <dbReference type="SAM" id="Phobius"/>
    </source>
</evidence>
<dbReference type="Proteomes" id="UP000199050">
    <property type="component" value="Unassembled WGS sequence"/>
</dbReference>
<evidence type="ECO:0000259" key="3">
    <source>
        <dbReference type="Pfam" id="PF04536"/>
    </source>
</evidence>
<evidence type="ECO:0000313" key="5">
    <source>
        <dbReference type="Proteomes" id="UP000199050"/>
    </source>
</evidence>
<dbReference type="STRING" id="1174501.SAMN05216192_1613"/>
<dbReference type="InterPro" id="IPR007621">
    <property type="entry name" value="TPM_dom"/>
</dbReference>
<dbReference type="PANTHER" id="PTHR30373">
    <property type="entry name" value="UPF0603 PROTEIN YGCG"/>
    <property type="match status" value="1"/>
</dbReference>
<dbReference type="Gene3D" id="3.10.310.50">
    <property type="match status" value="2"/>
</dbReference>
<dbReference type="AlphaFoldDB" id="A0A1G9FTJ8"/>
<dbReference type="Pfam" id="PF04536">
    <property type="entry name" value="TPM_phosphatase"/>
    <property type="match status" value="2"/>
</dbReference>
<protein>
    <recommendedName>
        <fullName evidence="3">TPM domain-containing protein</fullName>
    </recommendedName>
</protein>
<feature type="domain" description="TPM" evidence="3">
    <location>
        <begin position="178"/>
        <end position="295"/>
    </location>
</feature>
<feature type="transmembrane region" description="Helical" evidence="2">
    <location>
        <begin position="360"/>
        <end position="382"/>
    </location>
</feature>